<dbReference type="InterPro" id="IPR025358">
    <property type="entry name" value="DUF4262"/>
</dbReference>
<proteinExistence type="predicted"/>
<evidence type="ECO:0000313" key="2">
    <source>
        <dbReference type="Proteomes" id="UP000539111"/>
    </source>
</evidence>
<evidence type="ECO:0008006" key="3">
    <source>
        <dbReference type="Google" id="ProtNLM"/>
    </source>
</evidence>
<dbReference type="Pfam" id="PF14081">
    <property type="entry name" value="DUF4262"/>
    <property type="match status" value="1"/>
</dbReference>
<keyword evidence="2" id="KW-1185">Reference proteome</keyword>
<dbReference type="AlphaFoldDB" id="A0A7Z0D024"/>
<name>A0A7Z0D024_9MICO</name>
<organism evidence="1 2">
    <name type="scientific">Spelaeicoccus albus</name>
    <dbReference type="NCBI Taxonomy" id="1280376"/>
    <lineage>
        <taxon>Bacteria</taxon>
        <taxon>Bacillati</taxon>
        <taxon>Actinomycetota</taxon>
        <taxon>Actinomycetes</taxon>
        <taxon>Micrococcales</taxon>
        <taxon>Brevibacteriaceae</taxon>
        <taxon>Spelaeicoccus</taxon>
    </lineage>
</organism>
<accession>A0A7Z0D024</accession>
<sequence length="109" mass="12434">MGHPELIIFGLDHESACHTLNWFFERIRGGTNLSPGEIVKPADEAPRFLVETFPDPADFLFAANRHYRRSDDASVPAYQLTWDVDGKFSWDPGYPYPDWLQPRPGEAQA</sequence>
<dbReference type="Proteomes" id="UP000539111">
    <property type="component" value="Unassembled WGS sequence"/>
</dbReference>
<dbReference type="EMBL" id="JACBZP010000001">
    <property type="protein sequence ID" value="NYI66926.1"/>
    <property type="molecule type" value="Genomic_DNA"/>
</dbReference>
<gene>
    <name evidence="1" type="ORF">BJY26_001232</name>
</gene>
<evidence type="ECO:0000313" key="1">
    <source>
        <dbReference type="EMBL" id="NYI66926.1"/>
    </source>
</evidence>
<protein>
    <recommendedName>
        <fullName evidence="3">DUF4262 domain-containing protein</fullName>
    </recommendedName>
</protein>
<reference evidence="1 2" key="1">
    <citation type="submission" date="2020-07" db="EMBL/GenBank/DDBJ databases">
        <title>Sequencing the genomes of 1000 actinobacteria strains.</title>
        <authorList>
            <person name="Klenk H.-P."/>
        </authorList>
    </citation>
    <scope>NUCLEOTIDE SEQUENCE [LARGE SCALE GENOMIC DNA]</scope>
    <source>
        <strain evidence="1 2">DSM 26341</strain>
    </source>
</reference>
<comment type="caution">
    <text evidence="1">The sequence shown here is derived from an EMBL/GenBank/DDBJ whole genome shotgun (WGS) entry which is preliminary data.</text>
</comment>